<keyword evidence="2" id="KW-1185">Reference proteome</keyword>
<dbReference type="EMBL" id="RJUL01000002">
    <property type="protein sequence ID" value="ROQ29660.1"/>
    <property type="molecule type" value="Genomic_DNA"/>
</dbReference>
<dbReference type="RefSeq" id="WP_123420616.1">
    <property type="nucleotide sequence ID" value="NZ_RJUL01000002.1"/>
</dbReference>
<evidence type="ECO:0000313" key="1">
    <source>
        <dbReference type="EMBL" id="ROQ29660.1"/>
    </source>
</evidence>
<organism evidence="1 2">
    <name type="scientific">Gallaecimonas pentaromativorans</name>
    <dbReference type="NCBI Taxonomy" id="584787"/>
    <lineage>
        <taxon>Bacteria</taxon>
        <taxon>Pseudomonadati</taxon>
        <taxon>Pseudomonadota</taxon>
        <taxon>Gammaproteobacteria</taxon>
        <taxon>Enterobacterales</taxon>
        <taxon>Gallaecimonadaceae</taxon>
        <taxon>Gallaecimonas</taxon>
    </lineage>
</organism>
<accession>A0A3N1PS67</accession>
<proteinExistence type="predicted"/>
<comment type="caution">
    <text evidence="1">The sequence shown here is derived from an EMBL/GenBank/DDBJ whole genome shotgun (WGS) entry which is preliminary data.</text>
</comment>
<evidence type="ECO:0000313" key="2">
    <source>
        <dbReference type="Proteomes" id="UP000268033"/>
    </source>
</evidence>
<gene>
    <name evidence="1" type="ORF">EDC28_10224</name>
</gene>
<sequence length="91" mass="10087">MKKKQLAIALVLVGIASVGAFMAPFKQLELYGLYGVYEQGSGLDDDALAFVDAHKARYRDTYLHLLNGAEPGSMAEKWRLLLPMSLKAMLR</sequence>
<name>A0A3N1PS67_9GAMM</name>
<dbReference type="AlphaFoldDB" id="A0A3N1PS67"/>
<protein>
    <submittedName>
        <fullName evidence="1">Uncharacterized protein</fullName>
    </submittedName>
</protein>
<reference evidence="1 2" key="1">
    <citation type="submission" date="2018-11" db="EMBL/GenBank/DDBJ databases">
        <title>Genomic Encyclopedia of Type Strains, Phase IV (KMG-IV): sequencing the most valuable type-strain genomes for metagenomic binning, comparative biology and taxonomic classification.</title>
        <authorList>
            <person name="Goeker M."/>
        </authorList>
    </citation>
    <scope>NUCLEOTIDE SEQUENCE [LARGE SCALE GENOMIC DNA]</scope>
    <source>
        <strain evidence="1 2">DSM 21945</strain>
    </source>
</reference>
<dbReference type="Proteomes" id="UP000268033">
    <property type="component" value="Unassembled WGS sequence"/>
</dbReference>